<dbReference type="PANTHER" id="PTHR11061">
    <property type="entry name" value="RNA M5U METHYLTRANSFERASE"/>
    <property type="match status" value="1"/>
</dbReference>
<evidence type="ECO:0000256" key="6">
    <source>
        <dbReference type="ARBA" id="ARBA00022723"/>
    </source>
</evidence>
<dbReference type="GO" id="GO:0005506">
    <property type="term" value="F:iron ion binding"/>
    <property type="evidence" value="ECO:0007669"/>
    <property type="project" value="UniProtKB-UniRule"/>
</dbReference>
<dbReference type="Pfam" id="PF05958">
    <property type="entry name" value="tRNA_U5-meth_tr"/>
    <property type="match status" value="1"/>
</dbReference>
<dbReference type="HAMAP" id="MF_01010">
    <property type="entry name" value="23SrRNA_methyltr_RlmD"/>
    <property type="match status" value="1"/>
</dbReference>
<evidence type="ECO:0000256" key="3">
    <source>
        <dbReference type="ARBA" id="ARBA00022603"/>
    </source>
</evidence>
<dbReference type="InterPro" id="IPR012340">
    <property type="entry name" value="NA-bd_OB-fold"/>
</dbReference>
<accession>A0A6L9Y7D4</accession>
<feature type="binding site" evidence="9 10">
    <location>
        <position position="293"/>
    </location>
    <ligand>
        <name>S-adenosyl-L-methionine</name>
        <dbReference type="ChEBI" id="CHEBI:59789"/>
    </ligand>
</feature>
<dbReference type="EMBL" id="JAAGYR010000015">
    <property type="protein sequence ID" value="NEN76276.1"/>
    <property type="molecule type" value="Genomic_DNA"/>
</dbReference>
<dbReference type="InterPro" id="IPR002792">
    <property type="entry name" value="TRAM_dom"/>
</dbReference>
<evidence type="ECO:0000256" key="5">
    <source>
        <dbReference type="ARBA" id="ARBA00022691"/>
    </source>
</evidence>
<dbReference type="NCBIfam" id="NF009639">
    <property type="entry name" value="PRK13168.1"/>
    <property type="match status" value="1"/>
</dbReference>
<comment type="function">
    <text evidence="9">Catalyzes the formation of 5-methyl-uridine at position 1939 (m5U1939) in 23S rRNA.</text>
</comment>
<feature type="binding site" evidence="9">
    <location>
        <position position="342"/>
    </location>
    <ligand>
        <name>S-adenosyl-L-methionine</name>
        <dbReference type="ChEBI" id="CHEBI:59789"/>
    </ligand>
</feature>
<dbReference type="Pfam" id="PF01938">
    <property type="entry name" value="TRAM"/>
    <property type="match status" value="1"/>
</dbReference>
<proteinExistence type="inferred from homology"/>
<evidence type="ECO:0000256" key="7">
    <source>
        <dbReference type="ARBA" id="ARBA00023004"/>
    </source>
</evidence>
<feature type="binding site" evidence="9 10">
    <location>
        <position position="314"/>
    </location>
    <ligand>
        <name>S-adenosyl-L-methionine</name>
        <dbReference type="ChEBI" id="CHEBI:59789"/>
    </ligand>
</feature>
<evidence type="ECO:0000256" key="8">
    <source>
        <dbReference type="ARBA" id="ARBA00023014"/>
    </source>
</evidence>
<reference evidence="13 14" key="1">
    <citation type="submission" date="2020-02" db="EMBL/GenBank/DDBJ databases">
        <title>Pelistega sp. NLN82 were isolated from wild rodents of the Hainan Island.</title>
        <authorList>
            <person name="Niu N."/>
            <person name="Zhou J."/>
        </authorList>
    </citation>
    <scope>NUCLEOTIDE SEQUENCE [LARGE SCALE GENOMIC DNA]</scope>
    <source>
        <strain evidence="13 14">NLN82</strain>
    </source>
</reference>
<evidence type="ECO:0000259" key="12">
    <source>
        <dbReference type="PROSITE" id="PS50926"/>
    </source>
</evidence>
<dbReference type="Gene3D" id="2.40.50.140">
    <property type="entry name" value="Nucleic acid-binding proteins"/>
    <property type="match status" value="1"/>
</dbReference>
<comment type="caution">
    <text evidence="13">The sequence shown here is derived from an EMBL/GenBank/DDBJ whole genome shotgun (WGS) entry which is preliminary data.</text>
</comment>
<dbReference type="InterPro" id="IPR030390">
    <property type="entry name" value="MeTrfase_TrmA_AS"/>
</dbReference>
<comment type="catalytic activity">
    <reaction evidence="9">
        <text>uridine(1939) in 23S rRNA + S-adenosyl-L-methionine = 5-methyluridine(1939) in 23S rRNA + S-adenosyl-L-homocysteine + H(+)</text>
        <dbReference type="Rhea" id="RHEA:42908"/>
        <dbReference type="Rhea" id="RHEA-COMP:10278"/>
        <dbReference type="Rhea" id="RHEA-COMP:10279"/>
        <dbReference type="ChEBI" id="CHEBI:15378"/>
        <dbReference type="ChEBI" id="CHEBI:57856"/>
        <dbReference type="ChEBI" id="CHEBI:59789"/>
        <dbReference type="ChEBI" id="CHEBI:65315"/>
        <dbReference type="ChEBI" id="CHEBI:74447"/>
        <dbReference type="EC" id="2.1.1.190"/>
    </reaction>
</comment>
<dbReference type="CDD" id="cd02440">
    <property type="entry name" value="AdoMet_MTases"/>
    <property type="match status" value="1"/>
</dbReference>
<name>A0A6L9Y7D4_9BURK</name>
<dbReference type="InterPro" id="IPR001566">
    <property type="entry name" value="23S_rRNA_MeTrfase_RlmD"/>
</dbReference>
<dbReference type="PROSITE" id="PS50926">
    <property type="entry name" value="TRAM"/>
    <property type="match status" value="1"/>
</dbReference>
<dbReference type="PANTHER" id="PTHR11061:SF49">
    <property type="entry name" value="23S RRNA (URACIL(1939)-C(5))-METHYLTRANSFERASE RLMD"/>
    <property type="match status" value="1"/>
</dbReference>
<keyword evidence="8 9" id="KW-0411">Iron-sulfur</keyword>
<dbReference type="InterPro" id="IPR010280">
    <property type="entry name" value="U5_MeTrfase_fam"/>
</dbReference>
<feature type="binding site" evidence="9 10">
    <location>
        <position position="363"/>
    </location>
    <ligand>
        <name>S-adenosyl-L-methionine</name>
        <dbReference type="ChEBI" id="CHEBI:59789"/>
    </ligand>
</feature>
<keyword evidence="14" id="KW-1185">Reference proteome</keyword>
<dbReference type="PROSITE" id="PS51687">
    <property type="entry name" value="SAM_MT_RNA_M5U"/>
    <property type="match status" value="1"/>
</dbReference>
<keyword evidence="2 9" id="KW-0698">rRNA processing</keyword>
<dbReference type="PROSITE" id="PS01230">
    <property type="entry name" value="TRMA_1"/>
    <property type="match status" value="1"/>
</dbReference>
<evidence type="ECO:0000313" key="14">
    <source>
        <dbReference type="Proteomes" id="UP000477651"/>
    </source>
</evidence>
<dbReference type="GO" id="GO:0070475">
    <property type="term" value="P:rRNA base methylation"/>
    <property type="evidence" value="ECO:0007669"/>
    <property type="project" value="TreeGrafter"/>
</dbReference>
<dbReference type="PROSITE" id="PS01231">
    <property type="entry name" value="TRMA_2"/>
    <property type="match status" value="1"/>
</dbReference>
<feature type="binding site" evidence="9">
    <location>
        <position position="73"/>
    </location>
    <ligand>
        <name>[4Fe-4S] cluster</name>
        <dbReference type="ChEBI" id="CHEBI:49883"/>
    </ligand>
</feature>
<feature type="domain" description="TRAM" evidence="12">
    <location>
        <begin position="1"/>
        <end position="54"/>
    </location>
</feature>
<dbReference type="RefSeq" id="WP_163764731.1">
    <property type="nucleotide sequence ID" value="NZ_JAAGYR010000015.1"/>
</dbReference>
<organism evidence="13 14">
    <name type="scientific">Pelistega ratti</name>
    <dbReference type="NCBI Taxonomy" id="2652177"/>
    <lineage>
        <taxon>Bacteria</taxon>
        <taxon>Pseudomonadati</taxon>
        <taxon>Pseudomonadota</taxon>
        <taxon>Betaproteobacteria</taxon>
        <taxon>Burkholderiales</taxon>
        <taxon>Alcaligenaceae</taxon>
        <taxon>Pelistega</taxon>
    </lineage>
</organism>
<keyword evidence="1 9" id="KW-0004">4Fe-4S</keyword>
<evidence type="ECO:0000256" key="4">
    <source>
        <dbReference type="ARBA" id="ARBA00022679"/>
    </source>
</evidence>
<protein>
    <recommendedName>
        <fullName evidence="9">23S rRNA (uracil(1939)-C(5))-methyltransferase RlmD</fullName>
        <ecNumber evidence="9">2.1.1.190</ecNumber>
    </recommendedName>
    <alternativeName>
        <fullName evidence="9">23S rRNA(m5U1939)-methyltransferase</fullName>
    </alternativeName>
</protein>
<keyword evidence="7 9" id="KW-0408">Iron</keyword>
<evidence type="ECO:0000256" key="2">
    <source>
        <dbReference type="ARBA" id="ARBA00022552"/>
    </source>
</evidence>
<keyword evidence="4 9" id="KW-0808">Transferase</keyword>
<feature type="active site" evidence="11">
    <location>
        <position position="393"/>
    </location>
</feature>
<feature type="active site" description="Nucleophile" evidence="9 10">
    <location>
        <position position="393"/>
    </location>
</feature>
<dbReference type="EC" id="2.1.1.190" evidence="9"/>
<dbReference type="InterPro" id="IPR030391">
    <property type="entry name" value="MeTrfase_TrmA_CS"/>
</dbReference>
<feature type="binding site" evidence="9 10">
    <location>
        <position position="264"/>
    </location>
    <ligand>
        <name>S-adenosyl-L-methionine</name>
        <dbReference type="ChEBI" id="CHEBI:59789"/>
    </ligand>
</feature>
<dbReference type="Gene3D" id="3.40.50.150">
    <property type="entry name" value="Vaccinia Virus protein VP39"/>
    <property type="match status" value="1"/>
</dbReference>
<dbReference type="InterPro" id="IPR029063">
    <property type="entry name" value="SAM-dependent_MTases_sf"/>
</dbReference>
<feature type="binding site" evidence="9">
    <location>
        <position position="67"/>
    </location>
    <ligand>
        <name>[4Fe-4S] cluster</name>
        <dbReference type="ChEBI" id="CHEBI:49883"/>
    </ligand>
</feature>
<keyword evidence="5 9" id="KW-0949">S-adenosyl-L-methionine</keyword>
<dbReference type="NCBIfam" id="TIGR00479">
    <property type="entry name" value="rumA"/>
    <property type="match status" value="1"/>
</dbReference>
<dbReference type="GO" id="GO:0051539">
    <property type="term" value="F:4 iron, 4 sulfur cluster binding"/>
    <property type="evidence" value="ECO:0007669"/>
    <property type="project" value="UniProtKB-KW"/>
</dbReference>
<dbReference type="SUPFAM" id="SSF53335">
    <property type="entry name" value="S-adenosyl-L-methionine-dependent methyltransferases"/>
    <property type="match status" value="1"/>
</dbReference>
<feature type="binding site" evidence="9">
    <location>
        <position position="76"/>
    </location>
    <ligand>
        <name>[4Fe-4S] cluster</name>
        <dbReference type="ChEBI" id="CHEBI:49883"/>
    </ligand>
</feature>
<dbReference type="Gene3D" id="2.40.50.1070">
    <property type="match status" value="1"/>
</dbReference>
<keyword evidence="3 9" id="KW-0489">Methyltransferase</keyword>
<evidence type="ECO:0000256" key="9">
    <source>
        <dbReference type="HAMAP-Rule" id="MF_01010"/>
    </source>
</evidence>
<dbReference type="GO" id="GO:0070041">
    <property type="term" value="F:rRNA (uridine-C5-)-methyltransferase activity"/>
    <property type="evidence" value="ECO:0007669"/>
    <property type="project" value="UniProtKB-UniRule"/>
</dbReference>
<dbReference type="AlphaFoldDB" id="A0A6L9Y7D4"/>
<feature type="binding site" evidence="9">
    <location>
        <position position="155"/>
    </location>
    <ligand>
        <name>[4Fe-4S] cluster</name>
        <dbReference type="ChEBI" id="CHEBI:49883"/>
    </ligand>
</feature>
<comment type="similarity">
    <text evidence="9">Belongs to the class I-like SAM-binding methyltransferase superfamily. RNA M5U methyltransferase family. RlmD subfamily.</text>
</comment>
<dbReference type="SUPFAM" id="SSF50249">
    <property type="entry name" value="Nucleic acid-binding proteins"/>
    <property type="match status" value="1"/>
</dbReference>
<evidence type="ECO:0000313" key="13">
    <source>
        <dbReference type="EMBL" id="NEN76276.1"/>
    </source>
</evidence>
<evidence type="ECO:0000256" key="1">
    <source>
        <dbReference type="ARBA" id="ARBA00022485"/>
    </source>
</evidence>
<evidence type="ECO:0000256" key="10">
    <source>
        <dbReference type="PROSITE-ProRule" id="PRU01024"/>
    </source>
</evidence>
<evidence type="ECO:0000256" key="11">
    <source>
        <dbReference type="PROSITE-ProRule" id="PRU10015"/>
    </source>
</evidence>
<gene>
    <name evidence="9 13" type="primary">rlmD</name>
    <name evidence="13" type="ORF">F9B74_08070</name>
</gene>
<feature type="binding site" evidence="9">
    <location>
        <position position="298"/>
    </location>
    <ligand>
        <name>S-adenosyl-L-methionine</name>
        <dbReference type="ChEBI" id="CHEBI:59789"/>
    </ligand>
</feature>
<keyword evidence="6 9" id="KW-0479">Metal-binding</keyword>
<dbReference type="GO" id="GO:0003723">
    <property type="term" value="F:RNA binding"/>
    <property type="evidence" value="ECO:0007669"/>
    <property type="project" value="InterPro"/>
</dbReference>
<dbReference type="Proteomes" id="UP000477651">
    <property type="component" value="Unassembled WGS sequence"/>
</dbReference>
<sequence>MSEILSIESLDNEARGIARREGKVVFVEGALPREVVEANIYRKKEAYENAHTVRVIKESFMRVTPKCPNFGICGGCAMQHVEPSAQVAAKQRTLEDNFKHIAQLTIPHVLPPIYGPTWGYRFRARLSVRYVRKKGEVLVGFREKKGRYVVDMKECLVLPKAVSDLLMPLRTLIGGLSVKEEVPQIEVAVGDTCIVLALRHMVPLLPSDIEQMDQFALQHNIVWWTQAKGPDTLKPLHPEDENRLAYTLPQFDLRMHYKPSDFTQVNYFINRSLIAKALSLLEVKPTDRVADLFCGLGNFTLPLATQAKEVVGIEGSSALTDRALAAAAQHGLDNKTRFSTLNLFEVDVQWLRDLGYFDRMLIDPPREGAFAVAKALAQLKENERPKRIVYVSCNPATLARDAGVLVKQGGYRLISAGVVNMFPHTAHVESIAVFEWHEGDIIPEVEVTMEETA</sequence>